<protein>
    <submittedName>
        <fullName evidence="1">Uncharacterized protein</fullName>
    </submittedName>
</protein>
<dbReference type="EMBL" id="JANHOG010000520">
    <property type="protein sequence ID" value="KAJ3553595.1"/>
    <property type="molecule type" value="Genomic_DNA"/>
</dbReference>
<proteinExistence type="predicted"/>
<reference evidence="1" key="1">
    <citation type="submission" date="2022-07" db="EMBL/GenBank/DDBJ databases">
        <title>Genome Sequence of Phlebia brevispora.</title>
        <authorList>
            <person name="Buettner E."/>
        </authorList>
    </citation>
    <scope>NUCLEOTIDE SEQUENCE</scope>
    <source>
        <strain evidence="1">MPL23</strain>
    </source>
</reference>
<evidence type="ECO:0000313" key="1">
    <source>
        <dbReference type="EMBL" id="KAJ3553595.1"/>
    </source>
</evidence>
<gene>
    <name evidence="1" type="ORF">NM688_g3523</name>
</gene>
<keyword evidence="2" id="KW-1185">Reference proteome</keyword>
<sequence length="460" mass="51855">MAPAALPVELVSHALSALTSQDLLSCSLVSHTWHDLARPFLFQQITFTYHCDLSDRDSLTPLPSSYAEDETDSDQGLGEELVPEKTRRLTSLLDFLHFYPSIAASIRELRLVSRRAYERDTDPLTIMHILQCLHRLQILHVTDIVFASADAVSQARAQTGYQPMSLHQLHYSLTAEASLWTAKRRHRRRADSVWPLLELFHHANELHVHALELRGVRLLISEASLPSPAQQMSVGKLLASAEDLQYMCDVLPAVKLEDVRSLDLGHIGTSELPDIEQSLVSAINLEEFFCSIRGLFIGESIRLISMYLHPDGRSSSLVGGVPEDLRAFESFESSALRTFSLRDVTLNPFCIKTATKILVHVSRYLEGRPTSKSSTQMTVQLIFTDWYLNLSKPRVDSVPKLRENGVLLNLEPVLLELTTRRHRHAPVKLRLSHDSLGRAESRSLAALMFPRLDQMNAEFD</sequence>
<evidence type="ECO:0000313" key="2">
    <source>
        <dbReference type="Proteomes" id="UP001148662"/>
    </source>
</evidence>
<accession>A0ACC1T5G0</accession>
<name>A0ACC1T5G0_9APHY</name>
<comment type="caution">
    <text evidence="1">The sequence shown here is derived from an EMBL/GenBank/DDBJ whole genome shotgun (WGS) entry which is preliminary data.</text>
</comment>
<organism evidence="1 2">
    <name type="scientific">Phlebia brevispora</name>
    <dbReference type="NCBI Taxonomy" id="194682"/>
    <lineage>
        <taxon>Eukaryota</taxon>
        <taxon>Fungi</taxon>
        <taxon>Dikarya</taxon>
        <taxon>Basidiomycota</taxon>
        <taxon>Agaricomycotina</taxon>
        <taxon>Agaricomycetes</taxon>
        <taxon>Polyporales</taxon>
        <taxon>Meruliaceae</taxon>
        <taxon>Phlebia</taxon>
    </lineage>
</organism>
<dbReference type="Proteomes" id="UP001148662">
    <property type="component" value="Unassembled WGS sequence"/>
</dbReference>